<keyword evidence="4" id="KW-1005">Bacterial flagellum biogenesis</keyword>
<dbReference type="GO" id="GO:0044781">
    <property type="term" value="P:bacterial-type flagellum organization"/>
    <property type="evidence" value="ECO:0007669"/>
    <property type="project" value="UniProtKB-KW"/>
</dbReference>
<feature type="coiled-coil region" evidence="7">
    <location>
        <begin position="5"/>
        <end position="70"/>
    </location>
</feature>
<feature type="non-terminal residue" evidence="9">
    <location>
        <position position="194"/>
    </location>
</feature>
<keyword evidence="3" id="KW-0813">Transport</keyword>
<keyword evidence="5" id="KW-0653">Protein transport</keyword>
<evidence type="ECO:0000259" key="8">
    <source>
        <dbReference type="Pfam" id="PF02108"/>
    </source>
</evidence>
<dbReference type="PANTHER" id="PTHR34982">
    <property type="entry name" value="YOP PROTEINS TRANSLOCATION PROTEIN L"/>
    <property type="match status" value="1"/>
</dbReference>
<dbReference type="RefSeq" id="WP_163300052.1">
    <property type="nucleotide sequence ID" value="NZ_JAAGRR010000281.1"/>
</dbReference>
<keyword evidence="6" id="KW-1006">Bacterial flagellum protein export</keyword>
<evidence type="ECO:0000256" key="3">
    <source>
        <dbReference type="ARBA" id="ARBA00022448"/>
    </source>
</evidence>
<reference evidence="9 10" key="1">
    <citation type="submission" date="2020-02" db="EMBL/GenBank/DDBJ databases">
        <title>Comparative genomics of sulfur disproportionating microorganisms.</title>
        <authorList>
            <person name="Ward L.M."/>
            <person name="Bertran E."/>
            <person name="Johnston D.T."/>
        </authorList>
    </citation>
    <scope>NUCLEOTIDE SEQUENCE [LARGE SCALE GENOMIC DNA]</scope>
    <source>
        <strain evidence="9 10">DSM 100025</strain>
    </source>
</reference>
<comment type="similarity">
    <text evidence="2">Belongs to the FliH family.</text>
</comment>
<dbReference type="InterPro" id="IPR051472">
    <property type="entry name" value="T3SS_Stator/FliH"/>
</dbReference>
<organism evidence="9 10">
    <name type="scientific">Dissulfurirhabdus thermomarina</name>
    <dbReference type="NCBI Taxonomy" id="1765737"/>
    <lineage>
        <taxon>Bacteria</taxon>
        <taxon>Deltaproteobacteria</taxon>
        <taxon>Dissulfurirhabdaceae</taxon>
        <taxon>Dissulfurirhabdus</taxon>
    </lineage>
</organism>
<sequence length="194" mass="22005">PPDPRLEAERFLQETRRRAEEIESQAYNQGFAQGRKDGEELGRRQYEARAQRLQEIIRSLEDQVRRMLAKHEAQVIRLATAVARALVRTEIRTNPDVLRVAVQAAMERVVEGSRVRLHLHPRDAEIVAEHYASGAAAPGRSSVEIIPDPQVRRSGCLIETDFGLVDATVETRWQALSEAVEELLRERTRLPAAD</sequence>
<dbReference type="InterPro" id="IPR018035">
    <property type="entry name" value="Flagellar_FliH/T3SS_HrpE"/>
</dbReference>
<accession>A0A6N9TVC0</accession>
<evidence type="ECO:0000313" key="9">
    <source>
        <dbReference type="EMBL" id="NDY43674.1"/>
    </source>
</evidence>
<keyword evidence="10" id="KW-1185">Reference proteome</keyword>
<evidence type="ECO:0000313" key="10">
    <source>
        <dbReference type="Proteomes" id="UP000469346"/>
    </source>
</evidence>
<comment type="function">
    <text evidence="1">Needed for flagellar regrowth and assembly.</text>
</comment>
<evidence type="ECO:0000256" key="6">
    <source>
        <dbReference type="ARBA" id="ARBA00023225"/>
    </source>
</evidence>
<dbReference type="PANTHER" id="PTHR34982:SF1">
    <property type="entry name" value="FLAGELLAR ASSEMBLY PROTEIN FLIH"/>
    <property type="match status" value="1"/>
</dbReference>
<evidence type="ECO:0000256" key="1">
    <source>
        <dbReference type="ARBA" id="ARBA00003041"/>
    </source>
</evidence>
<evidence type="ECO:0000256" key="7">
    <source>
        <dbReference type="SAM" id="Coils"/>
    </source>
</evidence>
<evidence type="ECO:0000256" key="5">
    <source>
        <dbReference type="ARBA" id="ARBA00022927"/>
    </source>
</evidence>
<comment type="caution">
    <text evidence="9">The sequence shown here is derived from an EMBL/GenBank/DDBJ whole genome shotgun (WGS) entry which is preliminary data.</text>
</comment>
<dbReference type="AlphaFoldDB" id="A0A6N9TVC0"/>
<protein>
    <recommendedName>
        <fullName evidence="8">Flagellar assembly protein FliH/Type III secretion system HrpE domain-containing protein</fullName>
    </recommendedName>
</protein>
<feature type="non-terminal residue" evidence="9">
    <location>
        <position position="1"/>
    </location>
</feature>
<dbReference type="Pfam" id="PF02108">
    <property type="entry name" value="FliH"/>
    <property type="match status" value="1"/>
</dbReference>
<evidence type="ECO:0000256" key="2">
    <source>
        <dbReference type="ARBA" id="ARBA00006602"/>
    </source>
</evidence>
<evidence type="ECO:0000256" key="4">
    <source>
        <dbReference type="ARBA" id="ARBA00022795"/>
    </source>
</evidence>
<keyword evidence="7" id="KW-0175">Coiled coil</keyword>
<dbReference type="GO" id="GO:0015031">
    <property type="term" value="P:protein transport"/>
    <property type="evidence" value="ECO:0007669"/>
    <property type="project" value="UniProtKB-KW"/>
</dbReference>
<dbReference type="EMBL" id="JAAGRR010000281">
    <property type="protein sequence ID" value="NDY43674.1"/>
    <property type="molecule type" value="Genomic_DNA"/>
</dbReference>
<dbReference type="Proteomes" id="UP000469346">
    <property type="component" value="Unassembled WGS sequence"/>
</dbReference>
<name>A0A6N9TVC0_DISTH</name>
<feature type="domain" description="Flagellar assembly protein FliH/Type III secretion system HrpE" evidence="8">
    <location>
        <begin position="49"/>
        <end position="175"/>
    </location>
</feature>
<gene>
    <name evidence="9" type="ORF">G3N55_12610</name>
</gene>
<dbReference type="GO" id="GO:0005829">
    <property type="term" value="C:cytosol"/>
    <property type="evidence" value="ECO:0007669"/>
    <property type="project" value="TreeGrafter"/>
</dbReference>
<proteinExistence type="inferred from homology"/>